<feature type="transmembrane region" description="Helical" evidence="6">
    <location>
        <begin position="12"/>
        <end position="29"/>
    </location>
</feature>
<feature type="transmembrane region" description="Helical" evidence="6">
    <location>
        <begin position="457"/>
        <end position="475"/>
    </location>
</feature>
<evidence type="ECO:0000313" key="7">
    <source>
        <dbReference type="EMBL" id="RGW51103.1"/>
    </source>
</evidence>
<evidence type="ECO:0000256" key="6">
    <source>
        <dbReference type="SAM" id="Phobius"/>
    </source>
</evidence>
<keyword evidence="4 6" id="KW-1133">Transmembrane helix</keyword>
<feature type="transmembrane region" description="Helical" evidence="6">
    <location>
        <begin position="121"/>
        <end position="139"/>
    </location>
</feature>
<feature type="transmembrane region" description="Helical" evidence="6">
    <location>
        <begin position="429"/>
        <end position="450"/>
    </location>
</feature>
<dbReference type="PANTHER" id="PTHR43652">
    <property type="entry name" value="BASIC AMINO ACID ANTIPORTER YFCC-RELATED"/>
    <property type="match status" value="1"/>
</dbReference>
<evidence type="ECO:0000256" key="3">
    <source>
        <dbReference type="ARBA" id="ARBA00022692"/>
    </source>
</evidence>
<keyword evidence="3 6" id="KW-0812">Transmembrane</keyword>
<feature type="transmembrane region" description="Helical" evidence="6">
    <location>
        <begin position="501"/>
        <end position="521"/>
    </location>
</feature>
<feature type="transmembrane region" description="Helical" evidence="6">
    <location>
        <begin position="403"/>
        <end position="423"/>
    </location>
</feature>
<feature type="transmembrane region" description="Helical" evidence="6">
    <location>
        <begin position="203"/>
        <end position="225"/>
    </location>
</feature>
<keyword evidence="5 6" id="KW-0472">Membrane</keyword>
<evidence type="ECO:0000256" key="4">
    <source>
        <dbReference type="ARBA" id="ARBA00022989"/>
    </source>
</evidence>
<evidence type="ECO:0000313" key="8">
    <source>
        <dbReference type="Proteomes" id="UP000266376"/>
    </source>
</evidence>
<evidence type="ECO:0000256" key="1">
    <source>
        <dbReference type="ARBA" id="ARBA00004651"/>
    </source>
</evidence>
<dbReference type="InterPro" id="IPR051679">
    <property type="entry name" value="DASS-Related_Transporters"/>
</dbReference>
<proteinExistence type="predicted"/>
<comment type="caution">
    <text evidence="7">The sequence shown here is derived from an EMBL/GenBank/DDBJ whole genome shotgun (WGS) entry which is preliminary data.</text>
</comment>
<keyword evidence="2" id="KW-1003">Cell membrane</keyword>
<feature type="transmembrane region" description="Helical" evidence="6">
    <location>
        <begin position="263"/>
        <end position="283"/>
    </location>
</feature>
<evidence type="ECO:0000256" key="2">
    <source>
        <dbReference type="ARBA" id="ARBA00022475"/>
    </source>
</evidence>
<dbReference type="InterPro" id="IPR018385">
    <property type="entry name" value="C4_dicarb_anaerob_car-like"/>
</dbReference>
<dbReference type="PANTHER" id="PTHR43652:SF6">
    <property type="entry name" value="ARGININE REPRESSOR"/>
    <property type="match status" value="1"/>
</dbReference>
<evidence type="ECO:0000256" key="5">
    <source>
        <dbReference type="ARBA" id="ARBA00023136"/>
    </source>
</evidence>
<comment type="subcellular location">
    <subcellularLocation>
        <location evidence="1">Cell membrane</location>
        <topology evidence="1">Multi-pass membrane protein</topology>
    </subcellularLocation>
</comment>
<feature type="transmembrane region" description="Helical" evidence="6">
    <location>
        <begin position="331"/>
        <end position="349"/>
    </location>
</feature>
<gene>
    <name evidence="7" type="ORF">DWV67_12385</name>
</gene>
<feature type="transmembrane region" description="Helical" evidence="6">
    <location>
        <begin position="87"/>
        <end position="109"/>
    </location>
</feature>
<accession>A0A395XJI7</accession>
<protein>
    <submittedName>
        <fullName evidence="7">YfcC family protein</fullName>
    </submittedName>
</protein>
<organism evidence="7 8">
    <name type="scientific">Dorea formicigenerans</name>
    <dbReference type="NCBI Taxonomy" id="39486"/>
    <lineage>
        <taxon>Bacteria</taxon>
        <taxon>Bacillati</taxon>
        <taxon>Bacillota</taxon>
        <taxon>Clostridia</taxon>
        <taxon>Lachnospirales</taxon>
        <taxon>Lachnospiraceae</taxon>
        <taxon>Dorea</taxon>
    </lineage>
</organism>
<feature type="transmembrane region" description="Helical" evidence="6">
    <location>
        <begin position="180"/>
        <end position="197"/>
    </location>
</feature>
<dbReference type="GO" id="GO:0005886">
    <property type="term" value="C:plasma membrane"/>
    <property type="evidence" value="ECO:0007669"/>
    <property type="project" value="UniProtKB-SubCell"/>
</dbReference>
<dbReference type="AlphaFoldDB" id="A0A395XJI7"/>
<feature type="transmembrane region" description="Helical" evidence="6">
    <location>
        <begin position="145"/>
        <end position="168"/>
    </location>
</feature>
<dbReference type="Proteomes" id="UP000266376">
    <property type="component" value="Unassembled WGS sequence"/>
</dbReference>
<reference evidence="7 8" key="1">
    <citation type="submission" date="2018-08" db="EMBL/GenBank/DDBJ databases">
        <title>A genome reference for cultivated species of the human gut microbiota.</title>
        <authorList>
            <person name="Zou Y."/>
            <person name="Xue W."/>
            <person name="Luo G."/>
        </authorList>
    </citation>
    <scope>NUCLEOTIDE SEQUENCE [LARGE SCALE GENOMIC DNA]</scope>
    <source>
        <strain evidence="7 8">AF12-11</strain>
    </source>
</reference>
<dbReference type="Pfam" id="PF03606">
    <property type="entry name" value="DcuC"/>
    <property type="match status" value="1"/>
</dbReference>
<dbReference type="EMBL" id="QSAJ01000034">
    <property type="protein sequence ID" value="RGW51103.1"/>
    <property type="molecule type" value="Genomic_DNA"/>
</dbReference>
<sequence>MSKKKFKMPSALILLFIVLVFVAILTWFIPTSVMTTDEKTGENVICYNASFDENGDVVRGTGTAPVGIWDVFMAPIKGFANGADVNFSILISGAFLAILNFAGAMDAGVGALLRKFSGKKLILILLLVFALMGTVYGSWEELPPYALVLIPLCVTAGYDVLTGVFVLFGGAVIGNMASVVNPYSTGAAVAAIGNPNLSLGTGIAMRILLFVVLYIVGAFLIIRYAEKVKKDKTKSALYGLDNINTLSAKSDISQFPELNKRRVWSLIVFGIMILVIVLGYIPWSSIPVGDHTMYDVVNAPASWLGEHIPFIGHLLGTAGFTYLGDWYFDEFSIVFLIGSVIVAVINKMSQDEFVSEFVRGASELISLTFVISVSRGISLIMGDSSSGMSITFVYWIRNALANVPAWGFAIGAIIVFVIAALFIQSTSGMAGMMMPILGAIAMALFAGTAIGAEGGQMMLVSAFTVGVNFMASGLYPDATKMGVLELTNVPYPTYLKEVLKILIPLLVVAAIIIMISPYLGLVK</sequence>
<name>A0A395XJI7_9FIRM</name>